<dbReference type="Proteomes" id="UP000034400">
    <property type="component" value="Unassembled WGS sequence"/>
</dbReference>
<feature type="domain" description="Histidine kinase/HSP90-like ATPase" evidence="3">
    <location>
        <begin position="94"/>
        <end position="159"/>
    </location>
</feature>
<organism evidence="4 5">
    <name type="scientific">Burkholderia contaminans LMG 23361</name>
    <dbReference type="NCBI Taxonomy" id="1334628"/>
    <lineage>
        <taxon>Bacteria</taxon>
        <taxon>Pseudomonadati</taxon>
        <taxon>Pseudomonadota</taxon>
        <taxon>Betaproteobacteria</taxon>
        <taxon>Burkholderiales</taxon>
        <taxon>Burkholderiaceae</taxon>
        <taxon>Burkholderia</taxon>
        <taxon>Burkholderia cepacia complex</taxon>
    </lineage>
</organism>
<dbReference type="AlphaFoldDB" id="A0ABD4AY26"/>
<proteinExistence type="predicted"/>
<evidence type="ECO:0000256" key="2">
    <source>
        <dbReference type="ARBA" id="ARBA00012438"/>
    </source>
</evidence>
<dbReference type="InterPro" id="IPR004358">
    <property type="entry name" value="Sig_transdc_His_kin-like_C"/>
</dbReference>
<evidence type="ECO:0000313" key="5">
    <source>
        <dbReference type="Proteomes" id="UP000034400"/>
    </source>
</evidence>
<evidence type="ECO:0000256" key="1">
    <source>
        <dbReference type="ARBA" id="ARBA00000085"/>
    </source>
</evidence>
<dbReference type="Gene3D" id="3.30.565.10">
    <property type="entry name" value="Histidine kinase-like ATPase, C-terminal domain"/>
    <property type="match status" value="1"/>
</dbReference>
<dbReference type="PRINTS" id="PR00344">
    <property type="entry name" value="BCTRLSENSOR"/>
</dbReference>
<accession>A0ABD4AY26</accession>
<dbReference type="GO" id="GO:0004673">
    <property type="term" value="F:protein histidine kinase activity"/>
    <property type="evidence" value="ECO:0007669"/>
    <property type="project" value="UniProtKB-EC"/>
</dbReference>
<name>A0ABD4AY26_9BURK</name>
<evidence type="ECO:0000313" key="4">
    <source>
        <dbReference type="EMBL" id="KKL42308.1"/>
    </source>
</evidence>
<dbReference type="SUPFAM" id="SSF55874">
    <property type="entry name" value="ATPase domain of HSP90 chaperone/DNA topoisomerase II/histidine kinase"/>
    <property type="match status" value="1"/>
</dbReference>
<sequence>MASCTESHRIASAKQRASEACEAIASHYTLSLPHATEPNVQLLHDVLNAALAGSAGIEGGFRRLGAPRSGPPGSASEHAGGFLAYAFPSYPGSGIKRDIPEAETPLILSALTRIFEPFVSARPGGCGLGLPLVREIAASHGGTAYHAAPPTACFVIDIPWQPSY</sequence>
<evidence type="ECO:0000259" key="3">
    <source>
        <dbReference type="Pfam" id="PF02518"/>
    </source>
</evidence>
<comment type="catalytic activity">
    <reaction evidence="1">
        <text>ATP + protein L-histidine = ADP + protein N-phospho-L-histidine.</text>
        <dbReference type="EC" id="2.7.13.3"/>
    </reaction>
</comment>
<dbReference type="EC" id="2.7.13.3" evidence="2"/>
<comment type="caution">
    <text evidence="4">The sequence shown here is derived from an EMBL/GenBank/DDBJ whole genome shotgun (WGS) entry which is preliminary data.</text>
</comment>
<dbReference type="InterPro" id="IPR003594">
    <property type="entry name" value="HATPase_dom"/>
</dbReference>
<reference evidence="4 5" key="1">
    <citation type="submission" date="2015-03" db="EMBL/GenBank/DDBJ databases">
        <title>Draft genome sequences of the Burkholderia contaminans strains LMG 23361 and FFH2055 and Burkholderia cenocepacia K56-2.</title>
        <authorList>
            <person name="Bloodworth R.A."/>
            <person name="Selin C."/>
            <person name="Lopez De Volder M.A."/>
            <person name="Degrossi J."/>
            <person name="Drevinek P."/>
            <person name="Galanternik L."/>
            <person name="Cardona S.T."/>
        </authorList>
    </citation>
    <scope>NUCLEOTIDE SEQUENCE [LARGE SCALE GENOMIC DNA]</scope>
    <source>
        <strain evidence="4 5">LMG 23361</strain>
    </source>
</reference>
<protein>
    <recommendedName>
        <fullName evidence="2">histidine kinase</fullName>
        <ecNumber evidence="2">2.7.13.3</ecNumber>
    </recommendedName>
</protein>
<dbReference type="InterPro" id="IPR036890">
    <property type="entry name" value="HATPase_C_sf"/>
</dbReference>
<dbReference type="EMBL" id="LASD01000003">
    <property type="protein sequence ID" value="KKL42308.1"/>
    <property type="molecule type" value="Genomic_DNA"/>
</dbReference>
<dbReference type="Pfam" id="PF02518">
    <property type="entry name" value="HATPase_c"/>
    <property type="match status" value="1"/>
</dbReference>
<gene>
    <name evidence="4" type="ORF">WR31_10155</name>
</gene>